<dbReference type="PANTHER" id="PTHR10465">
    <property type="entry name" value="TRANSMEMBRANE GTPASE FZO1"/>
    <property type="match status" value="1"/>
</dbReference>
<name>A0ABR4MY89_9FUNG</name>
<evidence type="ECO:0000256" key="5">
    <source>
        <dbReference type="ARBA" id="ARBA00023134"/>
    </source>
</evidence>
<keyword evidence="3" id="KW-0378">Hydrolase</keyword>
<keyword evidence="2" id="KW-0547">Nucleotide-binding</keyword>
<dbReference type="EMBL" id="JADGIZ020000074">
    <property type="protein sequence ID" value="KAL2912184.1"/>
    <property type="molecule type" value="Genomic_DNA"/>
</dbReference>
<evidence type="ECO:0000259" key="8">
    <source>
        <dbReference type="PROSITE" id="PS51718"/>
    </source>
</evidence>
<dbReference type="InterPro" id="IPR030381">
    <property type="entry name" value="G_DYNAMIN_dom"/>
</dbReference>
<gene>
    <name evidence="9" type="primary">FZO1</name>
    <name evidence="9" type="ORF">HK105_208317</name>
</gene>
<evidence type="ECO:0000256" key="7">
    <source>
        <dbReference type="SAM" id="Phobius"/>
    </source>
</evidence>
<dbReference type="PANTHER" id="PTHR10465:SF0">
    <property type="entry name" value="SARCALUMENIN"/>
    <property type="match status" value="1"/>
</dbReference>
<keyword evidence="4" id="KW-0175">Coiled coil</keyword>
<keyword evidence="7" id="KW-0812">Transmembrane</keyword>
<feature type="domain" description="Dynamin-type G" evidence="8">
    <location>
        <begin position="234"/>
        <end position="511"/>
    </location>
</feature>
<dbReference type="InterPro" id="IPR027417">
    <property type="entry name" value="P-loop_NTPase"/>
</dbReference>
<feature type="transmembrane region" description="Helical" evidence="7">
    <location>
        <begin position="716"/>
        <end position="735"/>
    </location>
</feature>
<evidence type="ECO:0000313" key="9">
    <source>
        <dbReference type="EMBL" id="KAL2912184.1"/>
    </source>
</evidence>
<keyword evidence="10" id="KW-1185">Reference proteome</keyword>
<evidence type="ECO:0000256" key="4">
    <source>
        <dbReference type="ARBA" id="ARBA00023054"/>
    </source>
</evidence>
<dbReference type="PROSITE" id="PS51718">
    <property type="entry name" value="G_DYNAMIN_2"/>
    <property type="match status" value="1"/>
</dbReference>
<keyword evidence="7" id="KW-1133">Transmembrane helix</keyword>
<accession>A0ABR4MY89</accession>
<evidence type="ECO:0000256" key="6">
    <source>
        <dbReference type="ARBA" id="ARBA00023136"/>
    </source>
</evidence>
<comment type="caution">
    <text evidence="9">The sequence shown here is derived from an EMBL/GenBank/DDBJ whole genome shotgun (WGS) entry which is preliminary data.</text>
</comment>
<dbReference type="InterPro" id="IPR045063">
    <property type="entry name" value="Dynamin_N"/>
</dbReference>
<dbReference type="Proteomes" id="UP001527925">
    <property type="component" value="Unassembled WGS sequence"/>
</dbReference>
<sequence length="835" mass="90695">MLKSQDHHAPGTAHDAGAVPLAASASHASHASHGSTAASSSSFVASAAAAAAGSVFGGIGSMLDSAYASTHEHAAQTTSLFARNRQTLLFLLGQTKTLLESLAQPAPSGLAAGAGASHAGRRLILYPPAGHGQPTVLALANAAGTPSTSARSSAAGMSASMSAASPSSLTAPTSSSLARLASSVIVSNRDEAAAAATGAQADPLGVADVALAAMLLRKINDSLSHLERLEVRIADTQSRVLVTGDLNAGKSTFVNTILRRQIAPDDQQPCTALFVEVMDPQLNGGREEFHAIMDPEAYNPANPATFTRFDLEHLRTVVEENEQGFAMLKVYCMDNRDSTSSLLHNGIADISFIDSPGLNIDSMKTMSLFAKQEEIDVIVFVVNAENHFTLSGREFLETATKEKAYVFIVVNRFDMIRRKDRCRRDILDQIRSISQRTYEDANSLVHFVSARQVLEADLGVSPVNPEAAKSFAHLEDSLRTFILEKRSRSKLSPAKVYLGHVLSDVILISNHNASMADTRITGLASELQESAPMLQRMVSLKEHVLNDIDTTIEKTGALIESHSRRELGDFIAEIEPFSDGVQWNGVLHVWHYAQNLRQVVFRLATIRIRRCQDYARDQSMACVNSIAELAERAMSVPPQLSTAAISSAFEQNQMASNSPEDVALQMADLFDVSDRFDMFKDYVPGLALVTGGLIGYRTVASGLLRRIQSSGFLRMSRLAFTGVGLIGAGLVLYVLSDMKSSVQRKVTRKMRDHFEQTGFVGKTTEVLARTSRRALQSTMWEFQTQFQRVLTENEERMNGQYKAKQEAEQARDFFQNTSKRASVLLAQLDEVELEA</sequence>
<keyword evidence="5" id="KW-0342">GTP-binding</keyword>
<proteinExistence type="predicted"/>
<evidence type="ECO:0000256" key="2">
    <source>
        <dbReference type="ARBA" id="ARBA00022741"/>
    </source>
</evidence>
<evidence type="ECO:0000256" key="1">
    <source>
        <dbReference type="ARBA" id="ARBA00004370"/>
    </source>
</evidence>
<organism evidence="9 10">
    <name type="scientific">Polyrhizophydium stewartii</name>
    <dbReference type="NCBI Taxonomy" id="2732419"/>
    <lineage>
        <taxon>Eukaryota</taxon>
        <taxon>Fungi</taxon>
        <taxon>Fungi incertae sedis</taxon>
        <taxon>Chytridiomycota</taxon>
        <taxon>Chytridiomycota incertae sedis</taxon>
        <taxon>Chytridiomycetes</taxon>
        <taxon>Rhizophydiales</taxon>
        <taxon>Rhizophydiales incertae sedis</taxon>
        <taxon>Polyrhizophydium</taxon>
    </lineage>
</organism>
<dbReference type="Pfam" id="PF00350">
    <property type="entry name" value="Dynamin_N"/>
    <property type="match status" value="1"/>
</dbReference>
<evidence type="ECO:0000313" key="10">
    <source>
        <dbReference type="Proteomes" id="UP001527925"/>
    </source>
</evidence>
<evidence type="ECO:0000256" key="3">
    <source>
        <dbReference type="ARBA" id="ARBA00022801"/>
    </source>
</evidence>
<comment type="subcellular location">
    <subcellularLocation>
        <location evidence="1">Membrane</location>
    </subcellularLocation>
</comment>
<dbReference type="SUPFAM" id="SSF52540">
    <property type="entry name" value="P-loop containing nucleoside triphosphate hydrolases"/>
    <property type="match status" value="1"/>
</dbReference>
<dbReference type="Gene3D" id="3.40.50.300">
    <property type="entry name" value="P-loop containing nucleotide triphosphate hydrolases"/>
    <property type="match status" value="1"/>
</dbReference>
<keyword evidence="6 7" id="KW-0472">Membrane</keyword>
<dbReference type="InterPro" id="IPR027094">
    <property type="entry name" value="Mitofusin_fam"/>
</dbReference>
<reference evidence="9 10" key="1">
    <citation type="submission" date="2023-09" db="EMBL/GenBank/DDBJ databases">
        <title>Pangenome analysis of Batrachochytrium dendrobatidis and related Chytrids.</title>
        <authorList>
            <person name="Yacoub M.N."/>
            <person name="Stajich J.E."/>
            <person name="James T.Y."/>
        </authorList>
    </citation>
    <scope>NUCLEOTIDE SEQUENCE [LARGE SCALE GENOMIC DNA]</scope>
    <source>
        <strain evidence="9 10">JEL0888</strain>
    </source>
</reference>
<protein>
    <submittedName>
        <fullName evidence="9">Mitofusin</fullName>
    </submittedName>
</protein>